<gene>
    <name evidence="1" type="ORF">E5329_21660</name>
</gene>
<evidence type="ECO:0000313" key="2">
    <source>
        <dbReference type="Proteomes" id="UP000304953"/>
    </source>
</evidence>
<proteinExistence type="predicted"/>
<protein>
    <submittedName>
        <fullName evidence="1">DNA primase</fullName>
    </submittedName>
</protein>
<reference evidence="1" key="1">
    <citation type="submission" date="2019-04" db="EMBL/GenBank/DDBJ databases">
        <title>Microbes associate with the intestines of laboratory mice.</title>
        <authorList>
            <person name="Navarre W."/>
            <person name="Wong E."/>
            <person name="Huang K."/>
            <person name="Tropini C."/>
            <person name="Ng K."/>
            <person name="Yu B."/>
        </authorList>
    </citation>
    <scope>NUCLEOTIDE SEQUENCE</scope>
    <source>
        <strain evidence="1">NM01_1-7b</strain>
    </source>
</reference>
<dbReference type="Proteomes" id="UP000304953">
    <property type="component" value="Unassembled WGS sequence"/>
</dbReference>
<organism evidence="1 2">
    <name type="scientific">Petralouisia muris</name>
    <dbReference type="NCBI Taxonomy" id="3032872"/>
    <lineage>
        <taxon>Bacteria</taxon>
        <taxon>Bacillati</taxon>
        <taxon>Bacillota</taxon>
        <taxon>Clostridia</taxon>
        <taxon>Lachnospirales</taxon>
        <taxon>Lachnospiraceae</taxon>
        <taxon>Petralouisia</taxon>
    </lineage>
</organism>
<dbReference type="EMBL" id="SRYA01000061">
    <property type="protein sequence ID" value="TGY91340.1"/>
    <property type="molecule type" value="Genomic_DNA"/>
</dbReference>
<accession>A0AC61RQZ8</accession>
<keyword evidence="2" id="KW-1185">Reference proteome</keyword>
<evidence type="ECO:0000313" key="1">
    <source>
        <dbReference type="EMBL" id="TGY91340.1"/>
    </source>
</evidence>
<sequence length="746" mass="83509">MRMTFYTANCRGNAKNSLYPNRRIIDNEDDCMEVMTFDHVCAEFKNCRRSGDNFLSCDVDVMDCDNSHSDNPEDWIHPENLEEKIGKDVAFVVVPSRNNMKPKEGKSARPRFHAYFPHDPIHDGEACASLKKAIQQKFPFFDAKALDSARFIFGHPADSILWHEGEITIDCIVKPQGGREIPQGQRNATMSHFAGRVVKRYGATERAHEIFMEEAAKCNPPLEDAELAMIWQSACRFAEKVQGQEGYVAPDAYNDEFGRESLKPGDYSDIGQAKVLTREYGVELRYTAATDYLRFCGQYWVESKQQAVGAAEEFLDLQLADAKDEIARTKQALMDAGISEDAITSGGKSLEKKISGGQMDAYLAYMSAQAYKAFVMKRRDMKYVVSALQAAKPMLEISVSDLDKDGFLLNTPDGTYYLPDGLAGKRDHSPEDYITKITAAAPGDKGEKLWLDSLDTIFCGDAELIDYVQQIVGMAAVGRVYMESLVIAYGEGRNGKSTFWNTIARVLGTYSGNMSADTLTVGCKRNVKPELAEAKGKRLIIAAELEEGMRLNTSVVKQMCSTDEIFAEKKYKDPFSFTPSHTLVLYTNHLPRVGANDPGTWRRLIVIPFHARIEGAGDVKNYADFLVSEAAPAVMKWIIEGAQKAISRNFHIPSPACVEEAIKSYREDNDWLGHFLNECCEMAPGYTAKSGEVYQEYRSYCLRTGEYTRSTADFYNALESAGFKKQKKKDGAYILKMRLKASDFAD</sequence>
<comment type="caution">
    <text evidence="1">The sequence shown here is derived from an EMBL/GenBank/DDBJ whole genome shotgun (WGS) entry which is preliminary data.</text>
</comment>
<name>A0AC61RQZ8_9FIRM</name>